<dbReference type="EMBL" id="DWWK01000137">
    <property type="protein sequence ID" value="HJC39160.1"/>
    <property type="molecule type" value="Genomic_DNA"/>
</dbReference>
<evidence type="ECO:0000313" key="2">
    <source>
        <dbReference type="EMBL" id="HJC39160.1"/>
    </source>
</evidence>
<sequence length="146" mass="16374">MVKSNKVKTRAVLTAGVTALLFVLALYLIGRGRGWSVEDCGIPDAVSSISDGEKCCLTVVANSGEIPDEEAFARKVIRMCMENSFRSLRFSTDIGGWPEEMEIDVYLRKKDVGEEPPVFRIRAESEHGKSPDDTENQPERYRIFIE</sequence>
<comment type="caution">
    <text evidence="2">The sequence shown here is derived from an EMBL/GenBank/DDBJ whole genome shotgun (WGS) entry which is preliminary data.</text>
</comment>
<organism evidence="2 3">
    <name type="scientific">Candidatus Mediterraneibacter faecigallinarum</name>
    <dbReference type="NCBI Taxonomy" id="2838669"/>
    <lineage>
        <taxon>Bacteria</taxon>
        <taxon>Bacillati</taxon>
        <taxon>Bacillota</taxon>
        <taxon>Clostridia</taxon>
        <taxon>Lachnospirales</taxon>
        <taxon>Lachnospiraceae</taxon>
        <taxon>Mediterraneibacter</taxon>
    </lineage>
</organism>
<gene>
    <name evidence="2" type="ORF">H9757_08905</name>
</gene>
<evidence type="ECO:0000256" key="1">
    <source>
        <dbReference type="SAM" id="MobiDB-lite"/>
    </source>
</evidence>
<name>A0A9D2NVE3_9FIRM</name>
<proteinExistence type="predicted"/>
<reference evidence="2" key="1">
    <citation type="journal article" date="2021" name="PeerJ">
        <title>Extensive microbial diversity within the chicken gut microbiome revealed by metagenomics and culture.</title>
        <authorList>
            <person name="Gilroy R."/>
            <person name="Ravi A."/>
            <person name="Getino M."/>
            <person name="Pursley I."/>
            <person name="Horton D.L."/>
            <person name="Alikhan N.F."/>
            <person name="Baker D."/>
            <person name="Gharbi K."/>
            <person name="Hall N."/>
            <person name="Watson M."/>
            <person name="Adriaenssens E.M."/>
            <person name="Foster-Nyarko E."/>
            <person name="Jarju S."/>
            <person name="Secka A."/>
            <person name="Antonio M."/>
            <person name="Oren A."/>
            <person name="Chaudhuri R.R."/>
            <person name="La Ragione R."/>
            <person name="Hildebrand F."/>
            <person name="Pallen M.J."/>
        </authorList>
    </citation>
    <scope>NUCLEOTIDE SEQUENCE</scope>
    <source>
        <strain evidence="2">ChiGjej1B1-1692</strain>
    </source>
</reference>
<dbReference type="Proteomes" id="UP000823894">
    <property type="component" value="Unassembled WGS sequence"/>
</dbReference>
<protein>
    <submittedName>
        <fullName evidence="2">Uncharacterized protein</fullName>
    </submittedName>
</protein>
<feature type="region of interest" description="Disordered" evidence="1">
    <location>
        <begin position="121"/>
        <end position="146"/>
    </location>
</feature>
<evidence type="ECO:0000313" key="3">
    <source>
        <dbReference type="Proteomes" id="UP000823894"/>
    </source>
</evidence>
<accession>A0A9D2NVE3</accession>
<reference evidence="2" key="2">
    <citation type="submission" date="2021-04" db="EMBL/GenBank/DDBJ databases">
        <authorList>
            <person name="Gilroy R."/>
        </authorList>
    </citation>
    <scope>NUCLEOTIDE SEQUENCE</scope>
    <source>
        <strain evidence="2">ChiGjej1B1-1692</strain>
    </source>
</reference>
<dbReference type="AlphaFoldDB" id="A0A9D2NVE3"/>